<sequence length="84" mass="9319">MHKSTTRLSSHRTEDQSMPLLDTVKSETAREWCIPPCYRSQYKLLSAALEVRLPGCSSILSRLTCASSCHSIPTQSGYSESQAI</sequence>
<evidence type="ECO:0000313" key="2">
    <source>
        <dbReference type="EMBL" id="PLW33003.1"/>
    </source>
</evidence>
<dbReference type="Proteomes" id="UP000235388">
    <property type="component" value="Unassembled WGS sequence"/>
</dbReference>
<keyword evidence="4" id="KW-1185">Reference proteome</keyword>
<name>A0A2N5W0T4_9BASI</name>
<gene>
    <name evidence="3" type="ORF">PCANC_01557</name>
    <name evidence="2" type="ORF">PCASD_14898</name>
</gene>
<proteinExistence type="predicted"/>
<organism evidence="3 4">
    <name type="scientific">Puccinia coronata f. sp. avenae</name>
    <dbReference type="NCBI Taxonomy" id="200324"/>
    <lineage>
        <taxon>Eukaryota</taxon>
        <taxon>Fungi</taxon>
        <taxon>Dikarya</taxon>
        <taxon>Basidiomycota</taxon>
        <taxon>Pucciniomycotina</taxon>
        <taxon>Pucciniomycetes</taxon>
        <taxon>Pucciniales</taxon>
        <taxon>Pucciniaceae</taxon>
        <taxon>Puccinia</taxon>
    </lineage>
</organism>
<evidence type="ECO:0000313" key="3">
    <source>
        <dbReference type="EMBL" id="PLW55792.1"/>
    </source>
</evidence>
<dbReference type="EMBL" id="PGCJ01000028">
    <property type="protein sequence ID" value="PLW55792.1"/>
    <property type="molecule type" value="Genomic_DNA"/>
</dbReference>
<dbReference type="AlphaFoldDB" id="A0A2N5W0T4"/>
<feature type="region of interest" description="Disordered" evidence="1">
    <location>
        <begin position="1"/>
        <end position="21"/>
    </location>
</feature>
<reference evidence="4 5" key="1">
    <citation type="submission" date="2017-11" db="EMBL/GenBank/DDBJ databases">
        <title>De novo assembly and phasing of dikaryotic genomes from two isolates of Puccinia coronata f. sp. avenae, the causal agent of oat crown rust.</title>
        <authorList>
            <person name="Miller M.E."/>
            <person name="Zhang Y."/>
            <person name="Omidvar V."/>
            <person name="Sperschneider J."/>
            <person name="Schwessinger B."/>
            <person name="Raley C."/>
            <person name="Palmer J.M."/>
            <person name="Garnica D."/>
            <person name="Upadhyaya N."/>
            <person name="Rathjen J."/>
            <person name="Taylor J.M."/>
            <person name="Park R.F."/>
            <person name="Dodds P.N."/>
            <person name="Hirsch C.D."/>
            <person name="Kianian S.F."/>
            <person name="Figueroa M."/>
        </authorList>
    </citation>
    <scope>NUCLEOTIDE SEQUENCE [LARGE SCALE GENOMIC DNA]</scope>
    <source>
        <strain evidence="3">12NC29</strain>
        <strain evidence="2">12SD80</strain>
    </source>
</reference>
<accession>A0A2N5W0T4</accession>
<comment type="caution">
    <text evidence="3">The sequence shown here is derived from an EMBL/GenBank/DDBJ whole genome shotgun (WGS) entry which is preliminary data.</text>
</comment>
<protein>
    <submittedName>
        <fullName evidence="3">Uncharacterized protein</fullName>
    </submittedName>
</protein>
<evidence type="ECO:0000256" key="1">
    <source>
        <dbReference type="SAM" id="MobiDB-lite"/>
    </source>
</evidence>
<evidence type="ECO:0000313" key="4">
    <source>
        <dbReference type="Proteomes" id="UP000235388"/>
    </source>
</evidence>
<dbReference type="Proteomes" id="UP000235392">
    <property type="component" value="Unassembled WGS sequence"/>
</dbReference>
<dbReference type="EMBL" id="PGCI01000230">
    <property type="protein sequence ID" value="PLW33003.1"/>
    <property type="molecule type" value="Genomic_DNA"/>
</dbReference>
<evidence type="ECO:0000313" key="5">
    <source>
        <dbReference type="Proteomes" id="UP000235392"/>
    </source>
</evidence>